<comment type="caution">
    <text evidence="2">The sequence shown here is derived from an EMBL/GenBank/DDBJ whole genome shotgun (WGS) entry which is preliminary data.</text>
</comment>
<feature type="region of interest" description="Disordered" evidence="1">
    <location>
        <begin position="33"/>
        <end position="71"/>
    </location>
</feature>
<protein>
    <recommendedName>
        <fullName evidence="4">Nucleic-acid-binding protein from transposon X-element</fullName>
    </recommendedName>
</protein>
<name>A0ABD0Y5J2_9HEMI</name>
<dbReference type="PANTHER" id="PTHR33273:SF2">
    <property type="entry name" value="ENDONUCLEASE_EXONUCLEASE_PHOSPHATASE DOMAIN-CONTAINING PROTEIN"/>
    <property type="match status" value="1"/>
</dbReference>
<evidence type="ECO:0000256" key="1">
    <source>
        <dbReference type="SAM" id="MobiDB-lite"/>
    </source>
</evidence>
<dbReference type="AlphaFoldDB" id="A0ABD0Y5J2"/>
<proteinExistence type="predicted"/>
<evidence type="ECO:0008006" key="4">
    <source>
        <dbReference type="Google" id="ProtNLM"/>
    </source>
</evidence>
<accession>A0ABD0Y5J2</accession>
<reference evidence="2 3" key="1">
    <citation type="submission" date="2024-07" db="EMBL/GenBank/DDBJ databases">
        <title>Chromosome-level genome assembly of the water stick insect Ranatra chinensis (Heteroptera: Nepidae).</title>
        <authorList>
            <person name="Liu X."/>
        </authorList>
    </citation>
    <scope>NUCLEOTIDE SEQUENCE [LARGE SCALE GENOMIC DNA]</scope>
    <source>
        <strain evidence="2">Cailab_2021Rc</strain>
        <tissue evidence="2">Muscle</tissue>
    </source>
</reference>
<keyword evidence="3" id="KW-1185">Reference proteome</keyword>
<dbReference type="PANTHER" id="PTHR33273">
    <property type="entry name" value="DOMAIN-CONTAINING PROTEIN, PUTATIVE-RELATED"/>
    <property type="match status" value="1"/>
</dbReference>
<evidence type="ECO:0000313" key="3">
    <source>
        <dbReference type="Proteomes" id="UP001558652"/>
    </source>
</evidence>
<evidence type="ECO:0000313" key="2">
    <source>
        <dbReference type="EMBL" id="KAL1117940.1"/>
    </source>
</evidence>
<gene>
    <name evidence="2" type="ORF">AAG570_004253</name>
</gene>
<organism evidence="2 3">
    <name type="scientific">Ranatra chinensis</name>
    <dbReference type="NCBI Taxonomy" id="642074"/>
    <lineage>
        <taxon>Eukaryota</taxon>
        <taxon>Metazoa</taxon>
        <taxon>Ecdysozoa</taxon>
        <taxon>Arthropoda</taxon>
        <taxon>Hexapoda</taxon>
        <taxon>Insecta</taxon>
        <taxon>Pterygota</taxon>
        <taxon>Neoptera</taxon>
        <taxon>Paraneoptera</taxon>
        <taxon>Hemiptera</taxon>
        <taxon>Heteroptera</taxon>
        <taxon>Panheteroptera</taxon>
        <taxon>Nepomorpha</taxon>
        <taxon>Nepidae</taxon>
        <taxon>Ranatrinae</taxon>
        <taxon>Ranatra</taxon>
    </lineage>
</organism>
<feature type="compositionally biased region" description="Basic residues" evidence="1">
    <location>
        <begin position="33"/>
        <end position="43"/>
    </location>
</feature>
<feature type="region of interest" description="Disordered" evidence="1">
    <location>
        <begin position="277"/>
        <end position="319"/>
    </location>
</feature>
<dbReference type="Proteomes" id="UP001558652">
    <property type="component" value="Unassembled WGS sequence"/>
</dbReference>
<sequence>MSEVNVYSSTEESSVCLSERLYSGEGRTVKKIKKTLKAKKSRRLTPSPEQDSSAGYTPGRRHKTPQYDGNEVITNSHHSHQHLLYHHNHHRHCHSPDNLHTEAIISGNHGCHLPAERRIITEATAYTHTGGRARMHEVMLTPSTPDAYRSIIRYLTEGKYAFHTYQIKSERAYRVVLRGLHRHVPLHEITRDIEEQGHKEPHKRSDVVQCTRCQQFRHTKSYCNHPPRCVRCAGEHDSTTCLKRRETPATCALCSRDHPANYRGCQVYKDLQNAASKRTYTQEKRSVDPPPMRASAAVAGSSCPATVPGVAATPSRPHQ</sequence>
<dbReference type="EMBL" id="JBFDAA010000015">
    <property type="protein sequence ID" value="KAL1117940.1"/>
    <property type="molecule type" value="Genomic_DNA"/>
</dbReference>